<keyword evidence="6" id="KW-0418">Kinase</keyword>
<evidence type="ECO:0000256" key="10">
    <source>
        <dbReference type="RuleBase" id="RU000304"/>
    </source>
</evidence>
<keyword evidence="2 10" id="KW-0723">Serine/threonine-protein kinase</keyword>
<evidence type="ECO:0000256" key="1">
    <source>
        <dbReference type="ARBA" id="ARBA00006234"/>
    </source>
</evidence>
<feature type="compositionally biased region" description="Low complexity" evidence="11">
    <location>
        <begin position="51"/>
        <end position="61"/>
    </location>
</feature>
<dbReference type="Proteomes" id="UP000243459">
    <property type="component" value="Chromosome 3"/>
</dbReference>
<keyword evidence="3" id="KW-0808">Transferase</keyword>
<keyword evidence="4" id="KW-0677">Repeat</keyword>
<dbReference type="InterPro" id="IPR017441">
    <property type="entry name" value="Protein_kinase_ATP_BS"/>
</dbReference>
<dbReference type="SMART" id="SM00220">
    <property type="entry name" value="S_TKc"/>
    <property type="match status" value="1"/>
</dbReference>
<evidence type="ECO:0000256" key="11">
    <source>
        <dbReference type="SAM" id="MobiDB-lite"/>
    </source>
</evidence>
<evidence type="ECO:0000313" key="13">
    <source>
        <dbReference type="EMBL" id="ONK74165.1"/>
    </source>
</evidence>
<dbReference type="GO" id="GO:0005524">
    <property type="term" value="F:ATP binding"/>
    <property type="evidence" value="ECO:0007669"/>
    <property type="project" value="UniProtKB-UniRule"/>
</dbReference>
<dbReference type="FunFam" id="3.30.200.20:FF:000042">
    <property type="entry name" value="Aurora kinase A"/>
    <property type="match status" value="1"/>
</dbReference>
<evidence type="ECO:0000313" key="14">
    <source>
        <dbReference type="Proteomes" id="UP000243459"/>
    </source>
</evidence>
<evidence type="ECO:0000256" key="2">
    <source>
        <dbReference type="ARBA" id="ARBA00022527"/>
    </source>
</evidence>
<dbReference type="Gene3D" id="1.10.510.10">
    <property type="entry name" value="Transferase(Phosphotransferase) domain 1"/>
    <property type="match status" value="1"/>
</dbReference>
<dbReference type="CDD" id="cd05117">
    <property type="entry name" value="STKc_CAMK"/>
    <property type="match status" value="1"/>
</dbReference>
<dbReference type="InterPro" id="IPR008271">
    <property type="entry name" value="Ser/Thr_kinase_AS"/>
</dbReference>
<dbReference type="AlphaFoldDB" id="A0A5P1F704"/>
<organism evidence="13 14">
    <name type="scientific">Asparagus officinalis</name>
    <name type="common">Garden asparagus</name>
    <dbReference type="NCBI Taxonomy" id="4686"/>
    <lineage>
        <taxon>Eukaryota</taxon>
        <taxon>Viridiplantae</taxon>
        <taxon>Streptophyta</taxon>
        <taxon>Embryophyta</taxon>
        <taxon>Tracheophyta</taxon>
        <taxon>Spermatophyta</taxon>
        <taxon>Magnoliopsida</taxon>
        <taxon>Liliopsida</taxon>
        <taxon>Asparagales</taxon>
        <taxon>Asparagaceae</taxon>
        <taxon>Asparagoideae</taxon>
        <taxon>Asparagus</taxon>
    </lineage>
</organism>
<evidence type="ECO:0000256" key="9">
    <source>
        <dbReference type="PROSITE-ProRule" id="PRU10141"/>
    </source>
</evidence>
<evidence type="ECO:0000256" key="3">
    <source>
        <dbReference type="ARBA" id="ARBA00022679"/>
    </source>
</evidence>
<dbReference type="PROSITE" id="PS00108">
    <property type="entry name" value="PROTEIN_KINASE_ST"/>
    <property type="match status" value="1"/>
</dbReference>
<evidence type="ECO:0000256" key="8">
    <source>
        <dbReference type="ARBA" id="ARBA00058225"/>
    </source>
</evidence>
<feature type="binding site" evidence="9">
    <location>
        <position position="117"/>
    </location>
    <ligand>
        <name>ATP</name>
        <dbReference type="ChEBI" id="CHEBI:30616"/>
    </ligand>
</feature>
<dbReference type="InterPro" id="IPR000719">
    <property type="entry name" value="Prot_kinase_dom"/>
</dbReference>
<name>A0A5P1F704_ASPOF</name>
<keyword evidence="14" id="KW-1185">Reference proteome</keyword>
<evidence type="ECO:0000256" key="6">
    <source>
        <dbReference type="ARBA" id="ARBA00022777"/>
    </source>
</evidence>
<evidence type="ECO:0000256" key="7">
    <source>
        <dbReference type="ARBA" id="ARBA00022840"/>
    </source>
</evidence>
<dbReference type="InterPro" id="IPR050205">
    <property type="entry name" value="CDPK_Ser/Thr_kinases"/>
</dbReference>
<feature type="compositionally biased region" description="Basic residues" evidence="11">
    <location>
        <begin position="1"/>
        <end position="11"/>
    </location>
</feature>
<dbReference type="PROSITE" id="PS50011">
    <property type="entry name" value="PROTEIN_KINASE_DOM"/>
    <property type="match status" value="1"/>
</dbReference>
<evidence type="ECO:0000256" key="4">
    <source>
        <dbReference type="ARBA" id="ARBA00022737"/>
    </source>
</evidence>
<dbReference type="Pfam" id="PF00069">
    <property type="entry name" value="Pkinase"/>
    <property type="match status" value="1"/>
</dbReference>
<feature type="region of interest" description="Disordered" evidence="11">
    <location>
        <begin position="1"/>
        <end position="69"/>
    </location>
</feature>
<dbReference type="FunFam" id="1.10.510.10:FF:000571">
    <property type="entry name" value="Maternal embryonic leucine zipper kinase"/>
    <property type="match status" value="1"/>
</dbReference>
<dbReference type="GO" id="GO:0004674">
    <property type="term" value="F:protein serine/threonine kinase activity"/>
    <property type="evidence" value="ECO:0007669"/>
    <property type="project" value="UniProtKB-KW"/>
</dbReference>
<dbReference type="PANTHER" id="PTHR24349">
    <property type="entry name" value="SERINE/THREONINE-PROTEIN KINASE"/>
    <property type="match status" value="1"/>
</dbReference>
<dbReference type="EMBL" id="CM007383">
    <property type="protein sequence ID" value="ONK74165.1"/>
    <property type="molecule type" value="Genomic_DNA"/>
</dbReference>
<proteinExistence type="inferred from homology"/>
<dbReference type="Gramene" id="ONK74165">
    <property type="protein sequence ID" value="ONK74165"/>
    <property type="gene ID" value="A4U43_C03F3430"/>
</dbReference>
<keyword evidence="5 9" id="KW-0547">Nucleotide-binding</keyword>
<feature type="compositionally biased region" description="Basic and acidic residues" evidence="11">
    <location>
        <begin position="36"/>
        <end position="45"/>
    </location>
</feature>
<sequence>MESLRRKRKGVKASAAIGSHLSDNGDHGRKSKKKCKLESCDDKRGILMTAPPSTSSSPLSPNRGHKRKLGCIDSSTQIRRKKKIENEYVLGASIGQGKFGSVRLCRSKVTGKEFAVKSLKKNGEESVHREVEIMQHLSGHPNVVMLRSVFEDSENFHLVMELCKEGRLLDKMKEGRFSEQRAACLVKDLVGVIKYCHEMGVVHRDIKPENILMMADGAIKLADFGLAVRLASGQKLSGIAGSPAYVAPEVLTGHYSEKVDIWGAGVLLHALLVGVLPFQGDSLEAVFEAIKTVELDFHSGLWEPISDLARDLIGRMLTRDVSKRITPDEILRHPWILLYTESKSKALPSKSKTRSSAIVQRLNFAALSITKSSSSSSSSSFGSSGDKSEEQDEYGFVDALAAAISRVQISEPKRSRLCLQLTGTAGMAHLHEGQPLYSFLTQNLTWCKASISDESIDISSNKRCRWWLIILVAPKGS</sequence>
<dbReference type="OrthoDB" id="1738954at2759"/>
<accession>A0A5P1F704</accession>
<dbReference type="SUPFAM" id="SSF56112">
    <property type="entry name" value="Protein kinase-like (PK-like)"/>
    <property type="match status" value="1"/>
</dbReference>
<reference evidence="14" key="1">
    <citation type="journal article" date="2017" name="Nat. Commun.">
        <title>The asparagus genome sheds light on the origin and evolution of a young Y chromosome.</title>
        <authorList>
            <person name="Harkess A."/>
            <person name="Zhou J."/>
            <person name="Xu C."/>
            <person name="Bowers J.E."/>
            <person name="Van der Hulst R."/>
            <person name="Ayyampalayam S."/>
            <person name="Mercati F."/>
            <person name="Riccardi P."/>
            <person name="McKain M.R."/>
            <person name="Kakrana A."/>
            <person name="Tang H."/>
            <person name="Ray J."/>
            <person name="Groenendijk J."/>
            <person name="Arikit S."/>
            <person name="Mathioni S.M."/>
            <person name="Nakano M."/>
            <person name="Shan H."/>
            <person name="Telgmann-Rauber A."/>
            <person name="Kanno A."/>
            <person name="Yue Z."/>
            <person name="Chen H."/>
            <person name="Li W."/>
            <person name="Chen Y."/>
            <person name="Xu X."/>
            <person name="Zhang Y."/>
            <person name="Luo S."/>
            <person name="Chen H."/>
            <person name="Gao J."/>
            <person name="Mao Z."/>
            <person name="Pires J.C."/>
            <person name="Luo M."/>
            <person name="Kudrna D."/>
            <person name="Wing R.A."/>
            <person name="Meyers B.C."/>
            <person name="Yi K."/>
            <person name="Kong H."/>
            <person name="Lavrijsen P."/>
            <person name="Sunseri F."/>
            <person name="Falavigna A."/>
            <person name="Ye Y."/>
            <person name="Leebens-Mack J.H."/>
            <person name="Chen G."/>
        </authorList>
    </citation>
    <scope>NUCLEOTIDE SEQUENCE [LARGE SCALE GENOMIC DNA]</scope>
    <source>
        <strain evidence="14">cv. DH0086</strain>
    </source>
</reference>
<comment type="function">
    <text evidence="8">CIPK serine-threonine protein kinases interact with CBL proteins. Binding of a CBL protein to the regulatory NAF domain of CIPK protein lead to the activation of the kinase in a calcium-dependent manner.</text>
</comment>
<dbReference type="InterPro" id="IPR011009">
    <property type="entry name" value="Kinase-like_dom_sf"/>
</dbReference>
<comment type="similarity">
    <text evidence="1">Belongs to the protein kinase superfamily. CAMK Ser/Thr protein kinase family. SNF1 subfamily.</text>
</comment>
<evidence type="ECO:0000259" key="12">
    <source>
        <dbReference type="PROSITE" id="PS50011"/>
    </source>
</evidence>
<feature type="domain" description="Protein kinase" evidence="12">
    <location>
        <begin position="88"/>
        <end position="336"/>
    </location>
</feature>
<evidence type="ECO:0000256" key="5">
    <source>
        <dbReference type="ARBA" id="ARBA00022741"/>
    </source>
</evidence>
<protein>
    <recommendedName>
        <fullName evidence="12">Protein kinase domain-containing protein</fullName>
    </recommendedName>
</protein>
<gene>
    <name evidence="13" type="ORF">A4U43_C03F3430</name>
</gene>
<keyword evidence="7 9" id="KW-0067">ATP-binding</keyword>
<dbReference type="OMA" id="CIESATQ"/>
<dbReference type="PROSITE" id="PS00107">
    <property type="entry name" value="PROTEIN_KINASE_ATP"/>
    <property type="match status" value="1"/>
</dbReference>